<dbReference type="InterPro" id="IPR035490">
    <property type="entry name" value="GlmS/FrlB_SIS"/>
</dbReference>
<dbReference type="PANTHER" id="PTHR10937">
    <property type="entry name" value="GLUCOSAMINE--FRUCTOSE-6-PHOSPHATE AMINOTRANSFERASE, ISOMERIZING"/>
    <property type="match status" value="1"/>
</dbReference>
<dbReference type="CDD" id="cd05009">
    <property type="entry name" value="SIS_GlmS_GlmD_2"/>
    <property type="match status" value="1"/>
</dbReference>
<evidence type="ECO:0000313" key="3">
    <source>
        <dbReference type="EMBL" id="RKF25956.1"/>
    </source>
</evidence>
<dbReference type="GO" id="GO:1901135">
    <property type="term" value="P:carbohydrate derivative metabolic process"/>
    <property type="evidence" value="ECO:0007669"/>
    <property type="project" value="InterPro"/>
</dbReference>
<keyword evidence="1" id="KW-0677">Repeat</keyword>
<evidence type="ECO:0000259" key="2">
    <source>
        <dbReference type="PROSITE" id="PS51464"/>
    </source>
</evidence>
<proteinExistence type="predicted"/>
<gene>
    <name evidence="3" type="ORF">D7I43_17395</name>
</gene>
<dbReference type="RefSeq" id="WP_120329580.1">
    <property type="nucleotide sequence ID" value="NZ_JBITMZ010000010.1"/>
</dbReference>
<evidence type="ECO:0000313" key="4">
    <source>
        <dbReference type="Proteomes" id="UP000285744"/>
    </source>
</evidence>
<sequence>MAYVDAEIASQPDCWRRAAELAAGVRADLPRPGERVAVVGCGTSWFMAMAYAALREQAGQGETDAFQASEFPAGRRYDRLVAITRSGTTTEVVDLLRALRGHVPTTVLVGDPETPAVRLADATVTLSFADERSVVQTRFATTALALLRAHLGENVETLAADAEVAVRAPLPIEPTRIEQVTFLGRGWTVGLAQEAALKCREAATFWAEAYPAMDYRHGPISIAAPGRLVWAFGTLPEGLVENVTATGAAFVHSRTHGCRTVLGSWAAGRTPVDPMADLILAQRFAVALATSRGLDPDAPRHLTRSVVLT</sequence>
<dbReference type="GO" id="GO:0097367">
    <property type="term" value="F:carbohydrate derivative binding"/>
    <property type="evidence" value="ECO:0007669"/>
    <property type="project" value="InterPro"/>
</dbReference>
<dbReference type="Gene3D" id="3.40.50.10490">
    <property type="entry name" value="Glucose-6-phosphate isomerase like protein, domain 1"/>
    <property type="match status" value="2"/>
</dbReference>
<dbReference type="InterPro" id="IPR035466">
    <property type="entry name" value="GlmS/AgaS_SIS"/>
</dbReference>
<dbReference type="InterPro" id="IPR046348">
    <property type="entry name" value="SIS_dom_sf"/>
</dbReference>
<dbReference type="InterPro" id="IPR001347">
    <property type="entry name" value="SIS_dom"/>
</dbReference>
<name>A0A420EYW1_9ACTN</name>
<dbReference type="Proteomes" id="UP000285744">
    <property type="component" value="Unassembled WGS sequence"/>
</dbReference>
<dbReference type="OrthoDB" id="367283at2"/>
<comment type="caution">
    <text evidence="3">The sequence shown here is derived from an EMBL/GenBank/DDBJ whole genome shotgun (WGS) entry which is preliminary data.</text>
</comment>
<organism evidence="3 4">
    <name type="scientific">Micromonospora globbae</name>
    <dbReference type="NCBI Taxonomy" id="1894969"/>
    <lineage>
        <taxon>Bacteria</taxon>
        <taxon>Bacillati</taxon>
        <taxon>Actinomycetota</taxon>
        <taxon>Actinomycetes</taxon>
        <taxon>Micromonosporales</taxon>
        <taxon>Micromonosporaceae</taxon>
        <taxon>Micromonospora</taxon>
    </lineage>
</organism>
<dbReference type="PROSITE" id="PS51464">
    <property type="entry name" value="SIS"/>
    <property type="match status" value="1"/>
</dbReference>
<accession>A0A420EYW1</accession>
<dbReference type="EMBL" id="RAQQ01000012">
    <property type="protein sequence ID" value="RKF25956.1"/>
    <property type="molecule type" value="Genomic_DNA"/>
</dbReference>
<feature type="domain" description="SIS" evidence="2">
    <location>
        <begin position="26"/>
        <end position="165"/>
    </location>
</feature>
<protein>
    <submittedName>
        <fullName evidence="3">SIS domain-containing protein</fullName>
    </submittedName>
</protein>
<reference evidence="3 4" key="1">
    <citation type="journal article" date="2018" name="Int. J. Syst. Evol. Microbiol.">
        <title>Micromonospora globbae sp. nov., an endophytic actinomycete isolated from roots of Globba winitii C. H. Wright.</title>
        <authorList>
            <person name="Kuncharoen N."/>
            <person name="Pittayakhajonwut P."/>
            <person name="Tanasupawat S."/>
        </authorList>
    </citation>
    <scope>NUCLEOTIDE SEQUENCE [LARGE SCALE GENOMIC DNA]</scope>
    <source>
        <strain evidence="3 4">WPS1-2</strain>
    </source>
</reference>
<dbReference type="CDD" id="cd05008">
    <property type="entry name" value="SIS_GlmS_GlmD_1"/>
    <property type="match status" value="1"/>
</dbReference>
<evidence type="ECO:0000256" key="1">
    <source>
        <dbReference type="ARBA" id="ARBA00022737"/>
    </source>
</evidence>
<dbReference type="SUPFAM" id="SSF53697">
    <property type="entry name" value="SIS domain"/>
    <property type="match status" value="1"/>
</dbReference>
<dbReference type="AlphaFoldDB" id="A0A420EYW1"/>